<dbReference type="AlphaFoldDB" id="A0A0L6V2M9"/>
<comment type="caution">
    <text evidence="3">The sequence shown here is derived from an EMBL/GenBank/DDBJ whole genome shotgun (WGS) entry which is preliminary data.</text>
</comment>
<proteinExistence type="predicted"/>
<keyword evidence="2" id="KW-1133">Transmembrane helix</keyword>
<keyword evidence="2" id="KW-0812">Transmembrane</keyword>
<dbReference type="VEuPathDB" id="FungiDB:VP01_2792g1"/>
<reference evidence="3 4" key="1">
    <citation type="submission" date="2015-08" db="EMBL/GenBank/DDBJ databases">
        <title>Next Generation Sequencing and Analysis of the Genome of Puccinia sorghi L Schw, the Causal Agent of Maize Common Rust.</title>
        <authorList>
            <person name="Rochi L."/>
            <person name="Burguener G."/>
            <person name="Darino M."/>
            <person name="Turjanski A."/>
            <person name="Kreff E."/>
            <person name="Dieguez M.J."/>
            <person name="Sacco F."/>
        </authorList>
    </citation>
    <scope>NUCLEOTIDE SEQUENCE [LARGE SCALE GENOMIC DNA]</scope>
    <source>
        <strain evidence="3 4">RO10H11247</strain>
    </source>
</reference>
<keyword evidence="2" id="KW-0472">Membrane</keyword>
<feature type="region of interest" description="Disordered" evidence="1">
    <location>
        <begin position="209"/>
        <end position="232"/>
    </location>
</feature>
<name>A0A0L6V2M9_9BASI</name>
<organism evidence="3 4">
    <name type="scientific">Puccinia sorghi</name>
    <dbReference type="NCBI Taxonomy" id="27349"/>
    <lineage>
        <taxon>Eukaryota</taxon>
        <taxon>Fungi</taxon>
        <taxon>Dikarya</taxon>
        <taxon>Basidiomycota</taxon>
        <taxon>Pucciniomycotina</taxon>
        <taxon>Pucciniomycetes</taxon>
        <taxon>Pucciniales</taxon>
        <taxon>Pucciniaceae</taxon>
        <taxon>Puccinia</taxon>
    </lineage>
</organism>
<evidence type="ECO:0000256" key="2">
    <source>
        <dbReference type="SAM" id="Phobius"/>
    </source>
</evidence>
<dbReference type="Proteomes" id="UP000037035">
    <property type="component" value="Unassembled WGS sequence"/>
</dbReference>
<sequence>SVGKGRSGGRQQWLIGECTKVWRLKIIPQLGKPLASPRGRGSSASVGSLRKEAEAKYRMTKMWVHKLAEMNKENNIHNLLSILVKVLSLIFLSSYQLIISQPLFDYLRNSLTSHPIFPHIISSPQNLDLQWTSNNLAEAPLVKRWDSLIIERDSEQFGRGGLIYQIYQTHLPTQEEVCNHEVSNQPVPAPSSDFSDSLMNLLSRFSKLKEKSGRARKGTQKRSRQSNDVPLRGHARHNRFAVVLSLMTQIELAEETAPRPWSGWANPIKTIGLMDFVLGYGGPTDRPPSYQQCQGMKPCLQPTVSPAGGHCGPNPQQLSDEYRSVFLTQWCTTCADRLQKSHFLCLHTYFSLFSLMTQIDLFLTNQKITFFFLFSIAKLLRIKKVRIVLHFQYCILFSLLNKKFIDQQYFYSQRQQGAKSLQLFFDSPFYWSQVLNSKNLLCRGIKAGKSGGPSFSGEYQSIQSDVIVSNSQSSTENQNSCIWKED</sequence>
<dbReference type="EMBL" id="LAVV01007715">
    <property type="protein sequence ID" value="KNZ55013.1"/>
    <property type="molecule type" value="Genomic_DNA"/>
</dbReference>
<accession>A0A0L6V2M9</accession>
<keyword evidence="4" id="KW-1185">Reference proteome</keyword>
<feature type="transmembrane region" description="Helical" evidence="2">
    <location>
        <begin position="79"/>
        <end position="98"/>
    </location>
</feature>
<protein>
    <submittedName>
        <fullName evidence="3">Uncharacterized protein</fullName>
    </submittedName>
</protein>
<feature type="compositionally biased region" description="Basic residues" evidence="1">
    <location>
        <begin position="214"/>
        <end position="224"/>
    </location>
</feature>
<evidence type="ECO:0000256" key="1">
    <source>
        <dbReference type="SAM" id="MobiDB-lite"/>
    </source>
</evidence>
<evidence type="ECO:0000313" key="3">
    <source>
        <dbReference type="EMBL" id="KNZ55013.1"/>
    </source>
</evidence>
<feature type="non-terminal residue" evidence="3">
    <location>
        <position position="1"/>
    </location>
</feature>
<evidence type="ECO:0000313" key="4">
    <source>
        <dbReference type="Proteomes" id="UP000037035"/>
    </source>
</evidence>
<gene>
    <name evidence="3" type="ORF">VP01_2792g1</name>
</gene>